<dbReference type="Gene3D" id="3.40.50.620">
    <property type="entry name" value="HUPs"/>
    <property type="match status" value="1"/>
</dbReference>
<dbReference type="PANTHER" id="PTHR43169">
    <property type="entry name" value="EXSB FAMILY PROTEIN"/>
    <property type="match status" value="1"/>
</dbReference>
<dbReference type="AlphaFoldDB" id="A0A833L099"/>
<dbReference type="InterPro" id="IPR014729">
    <property type="entry name" value="Rossmann-like_a/b/a_fold"/>
</dbReference>
<name>A0A833L099_UNCSA</name>
<gene>
    <name evidence="3" type="ORF">FD145_1203</name>
</gene>
<protein>
    <recommendedName>
        <fullName evidence="2">NAD/GMP synthase domain-containing protein</fullName>
    </recommendedName>
</protein>
<dbReference type="GO" id="GO:0006163">
    <property type="term" value="P:purine nucleotide metabolic process"/>
    <property type="evidence" value="ECO:0007669"/>
    <property type="project" value="UniProtKB-ARBA"/>
</dbReference>
<evidence type="ECO:0000259" key="2">
    <source>
        <dbReference type="Pfam" id="PF02540"/>
    </source>
</evidence>
<proteinExistence type="predicted"/>
<feature type="domain" description="NAD/GMP synthase" evidence="2">
    <location>
        <begin position="12"/>
        <end position="82"/>
    </location>
</feature>
<dbReference type="Proteomes" id="UP000488506">
    <property type="component" value="Unassembled WGS sequence"/>
</dbReference>
<dbReference type="PIRSF" id="PIRSF006661">
    <property type="entry name" value="PP-lp_UCP006661"/>
    <property type="match status" value="1"/>
</dbReference>
<dbReference type="Pfam" id="PF02540">
    <property type="entry name" value="NAD_synthase"/>
    <property type="match status" value="1"/>
</dbReference>
<dbReference type="GO" id="GO:0016783">
    <property type="term" value="F:sulfurtransferase activity"/>
    <property type="evidence" value="ECO:0007669"/>
    <property type="project" value="InterPro"/>
</dbReference>
<evidence type="ECO:0000313" key="3">
    <source>
        <dbReference type="EMBL" id="KAF0133587.1"/>
    </source>
</evidence>
<organism evidence="3 4">
    <name type="scientific">Candidatus Saganbacteria bacterium</name>
    <dbReference type="NCBI Taxonomy" id="2575572"/>
    <lineage>
        <taxon>Bacteria</taxon>
        <taxon>Bacillati</taxon>
        <taxon>Saganbacteria</taxon>
    </lineage>
</organism>
<dbReference type="InterPro" id="IPR022310">
    <property type="entry name" value="NAD/GMP_synthase"/>
</dbReference>
<reference evidence="3 4" key="1">
    <citation type="submission" date="2019-12" db="EMBL/GenBank/DDBJ databases">
        <authorList>
            <person name="Wolfe R."/>
            <person name="Danczak R."/>
            <person name="Wilkins M."/>
        </authorList>
    </citation>
    <scope>NUCLEOTIDE SEQUENCE [LARGE SCALE GENOMIC DNA]</scope>
    <source>
        <strain evidence="3">X2_MaxBin.013</strain>
    </source>
</reference>
<dbReference type="InterPro" id="IPR052188">
    <property type="entry name" value="Ni-pincer_cofactor_biosynth"/>
</dbReference>
<accession>A0A833L099</accession>
<dbReference type="SUPFAM" id="SSF52402">
    <property type="entry name" value="Adenine nucleotide alpha hydrolases-like"/>
    <property type="match status" value="1"/>
</dbReference>
<dbReference type="InterPro" id="IPR005232">
    <property type="entry name" value="LarE"/>
</dbReference>
<evidence type="ECO:0000256" key="1">
    <source>
        <dbReference type="PIRSR" id="PIRSR006661-1"/>
    </source>
</evidence>
<dbReference type="CDD" id="cd01990">
    <property type="entry name" value="LarE-like"/>
    <property type="match status" value="1"/>
</dbReference>
<dbReference type="NCBIfam" id="TIGR00268">
    <property type="entry name" value="ATP-dependent sacrificial sulfur transferase LarE"/>
    <property type="match status" value="1"/>
</dbReference>
<feature type="active site" description="Nucleophile and sulfur donor" evidence="1">
    <location>
        <position position="173"/>
    </location>
</feature>
<evidence type="ECO:0000313" key="4">
    <source>
        <dbReference type="Proteomes" id="UP000488506"/>
    </source>
</evidence>
<dbReference type="EMBL" id="WPAF01000022">
    <property type="protein sequence ID" value="KAF0133587.1"/>
    <property type="molecule type" value="Genomic_DNA"/>
</dbReference>
<comment type="caution">
    <text evidence="3">The sequence shown here is derived from an EMBL/GenBank/DDBJ whole genome shotgun (WGS) entry which is preliminary data.</text>
</comment>
<dbReference type="PANTHER" id="PTHR43169:SF2">
    <property type="entry name" value="NAD_GMP SYNTHASE DOMAIN-CONTAINING PROTEIN"/>
    <property type="match status" value="1"/>
</dbReference>
<sequence>MTKAEILKNILKDFKKVLVAYSGGVDSTFLLKTSIDVLGAENVLAVIASSETYPKSEKDSAEKLCRNLSANFMVIETQEINDRRFKSNPKDRCYYCKLELFSKLKDIAKENNIAYVIDGSNADDVKDYRPGTKAKSELGIKSPLQEAGLTKSEIRKLSKDLGLPTWDKPSYACLASRIPYGTEIEIETLDKIDKAEIFLRDLGFKQLRVRHHGKLARIELLKEDIPKVLQKEYMDKINKYFEALGYIFTTIDLKGYRIGSLNEVLNT</sequence>